<reference evidence="1" key="1">
    <citation type="submission" date="2019-06" db="EMBL/GenBank/DDBJ databases">
        <authorList>
            <person name="Zheng W."/>
        </authorList>
    </citation>
    <scope>NUCLEOTIDE SEQUENCE</scope>
    <source>
        <strain evidence="1">QDHG01</strain>
    </source>
</reference>
<protein>
    <submittedName>
        <fullName evidence="1">Uncharacterized protein</fullName>
    </submittedName>
</protein>
<organism evidence="1 2">
    <name type="scientific">Halteria grandinella</name>
    <dbReference type="NCBI Taxonomy" id="5974"/>
    <lineage>
        <taxon>Eukaryota</taxon>
        <taxon>Sar</taxon>
        <taxon>Alveolata</taxon>
        <taxon>Ciliophora</taxon>
        <taxon>Intramacronucleata</taxon>
        <taxon>Spirotrichea</taxon>
        <taxon>Stichotrichia</taxon>
        <taxon>Sporadotrichida</taxon>
        <taxon>Halteriidae</taxon>
        <taxon>Halteria</taxon>
    </lineage>
</organism>
<accession>A0A8J8NJ71</accession>
<name>A0A8J8NJ71_HALGN</name>
<dbReference type="AlphaFoldDB" id="A0A8J8NJ71"/>
<evidence type="ECO:0000313" key="1">
    <source>
        <dbReference type="EMBL" id="TNV76201.1"/>
    </source>
</evidence>
<comment type="caution">
    <text evidence="1">The sequence shown here is derived from an EMBL/GenBank/DDBJ whole genome shotgun (WGS) entry which is preliminary data.</text>
</comment>
<gene>
    <name evidence="1" type="ORF">FGO68_gene2104</name>
</gene>
<evidence type="ECO:0000313" key="2">
    <source>
        <dbReference type="Proteomes" id="UP000785679"/>
    </source>
</evidence>
<dbReference type="Proteomes" id="UP000785679">
    <property type="component" value="Unassembled WGS sequence"/>
</dbReference>
<dbReference type="EMBL" id="RRYP01014015">
    <property type="protein sequence ID" value="TNV76201.1"/>
    <property type="molecule type" value="Genomic_DNA"/>
</dbReference>
<sequence length="200" mass="22162">MKCVILNEQEEIHSLMCHTSTSVYSETVYSDAVPKAPLKEHIVFSLSSYGILQPSIPHCVPIDFSFMVYKPPPKTTLIAPGLEYINSGPCQQFIVDKLGCALATIFLSSERIKDPASQVSGSFMINVLEINPAALRLVPLILQKTQRLLQPLQSGQQQSQCHPLRLALQSNRVLGFISLVCSISHRDSSQVMLKVLPLKF</sequence>
<proteinExistence type="predicted"/>
<keyword evidence="2" id="KW-1185">Reference proteome</keyword>